<dbReference type="Pfam" id="PF00248">
    <property type="entry name" value="Aldo_ket_red"/>
    <property type="match status" value="1"/>
</dbReference>
<evidence type="ECO:0000313" key="3">
    <source>
        <dbReference type="EMBL" id="VTT59987.1"/>
    </source>
</evidence>
<gene>
    <name evidence="3" type="ORF">C2S_14237</name>
</gene>
<dbReference type="Proteomes" id="UP000760494">
    <property type="component" value="Unassembled WGS sequence"/>
</dbReference>
<dbReference type="InterPro" id="IPR020471">
    <property type="entry name" value="AKR"/>
</dbReference>
<dbReference type="Gene3D" id="3.20.20.100">
    <property type="entry name" value="NADP-dependent oxidoreductase domain"/>
    <property type="match status" value="1"/>
</dbReference>
<dbReference type="InterPro" id="IPR036812">
    <property type="entry name" value="NAD(P)_OxRdtase_dom_sf"/>
</dbReference>
<evidence type="ECO:0000256" key="1">
    <source>
        <dbReference type="ARBA" id="ARBA00007905"/>
    </source>
</evidence>
<organism evidence="3 4">
    <name type="scientific">Fusarium fujikuroi</name>
    <name type="common">Bakanae and foot rot disease fungus</name>
    <name type="synonym">Gibberella fujikuroi</name>
    <dbReference type="NCBI Taxonomy" id="5127"/>
    <lineage>
        <taxon>Eukaryota</taxon>
        <taxon>Fungi</taxon>
        <taxon>Dikarya</taxon>
        <taxon>Ascomycota</taxon>
        <taxon>Pezizomycotina</taxon>
        <taxon>Sordariomycetes</taxon>
        <taxon>Hypocreomycetidae</taxon>
        <taxon>Hypocreales</taxon>
        <taxon>Nectriaceae</taxon>
        <taxon>Fusarium</taxon>
        <taxon>Fusarium fujikuroi species complex</taxon>
    </lineage>
</organism>
<proteinExistence type="inferred from homology"/>
<comment type="similarity">
    <text evidence="1">Belongs to the aldo/keto reductase family.</text>
</comment>
<accession>A0A2H3S2A0</accession>
<name>A0A2H3S2A0_FUSFU</name>
<dbReference type="PROSITE" id="PS00063">
    <property type="entry name" value="ALDOKETO_REDUCTASE_3"/>
    <property type="match status" value="1"/>
</dbReference>
<dbReference type="OrthoDB" id="416253at2759"/>
<dbReference type="PANTHER" id="PTHR43827:SF13">
    <property type="entry name" value="ALDO_KETO REDUCTASE FAMILY PROTEIN"/>
    <property type="match status" value="1"/>
</dbReference>
<protein>
    <submittedName>
        <fullName evidence="3">Uncharacterized protein</fullName>
    </submittedName>
</protein>
<dbReference type="InterPro" id="IPR023210">
    <property type="entry name" value="NADP_OxRdtase_dom"/>
</dbReference>
<dbReference type="PANTHER" id="PTHR43827">
    <property type="entry name" value="2,5-DIKETO-D-GLUCONIC ACID REDUCTASE"/>
    <property type="match status" value="1"/>
</dbReference>
<evidence type="ECO:0000313" key="4">
    <source>
        <dbReference type="Proteomes" id="UP000760494"/>
    </source>
</evidence>
<keyword evidence="2" id="KW-0560">Oxidoreductase</keyword>
<dbReference type="PRINTS" id="PR00069">
    <property type="entry name" value="ALDKETRDTASE"/>
</dbReference>
<dbReference type="SUPFAM" id="SSF51430">
    <property type="entry name" value="NAD(P)-linked oxidoreductase"/>
    <property type="match status" value="1"/>
</dbReference>
<dbReference type="EMBL" id="CABFJX010000036">
    <property type="protein sequence ID" value="VTT59987.1"/>
    <property type="molecule type" value="Genomic_DNA"/>
</dbReference>
<reference evidence="3" key="1">
    <citation type="submission" date="2019-05" db="EMBL/GenBank/DDBJ databases">
        <authorList>
            <person name="Piombo E."/>
        </authorList>
    </citation>
    <scope>NUCLEOTIDE SEQUENCE</scope>
    <source>
        <strain evidence="3">C2S</strain>
    </source>
</reference>
<dbReference type="GO" id="GO:0016491">
    <property type="term" value="F:oxidoreductase activity"/>
    <property type="evidence" value="ECO:0007669"/>
    <property type="project" value="UniProtKB-KW"/>
</dbReference>
<evidence type="ECO:0000256" key="2">
    <source>
        <dbReference type="ARBA" id="ARBA00023002"/>
    </source>
</evidence>
<dbReference type="InterPro" id="IPR018170">
    <property type="entry name" value="Aldo/ket_reductase_CS"/>
</dbReference>
<dbReference type="CDD" id="cd19071">
    <property type="entry name" value="AKR_AKR1-5-like"/>
    <property type="match status" value="1"/>
</dbReference>
<dbReference type="PROSITE" id="PS00062">
    <property type="entry name" value="ALDOKETO_REDUCTASE_2"/>
    <property type="match status" value="1"/>
</dbReference>
<dbReference type="AlphaFoldDB" id="A0A2H3S2A0"/>
<sequence>MTQLNHIATPATTTSLLAQDCLTLQNTAATIPLLGFGTYKIRGQTCTTAVLAALSAGYSHIDSAALYRNEVCVYEAIKQSGVPREAIFLTTKVGSPRRMAGQGDVYQDVVETVDRIAGVDGYVDLLLMHVPGPSRDYRQRLWAAMEMVKSKGRAKSIGVSNFRVRHLEELKEYATEWPPSANQIELHPWCQQRDVVTYCQDNGIVIEAYSPLATGTRLNDPEVQRVASKHDKTPANILIRYSLQKGWIPLPKSANPGRIQENIMVFDFALDPDDMMALDALDEGHAGAIFRMNVDKPHATSRNNDLEANLVRQLRNTRMAIL</sequence>
<dbReference type="FunFam" id="3.20.20.100:FF:000015">
    <property type="entry name" value="Oxidoreductase, aldo/keto reductase family"/>
    <property type="match status" value="1"/>
</dbReference>
<comment type="caution">
    <text evidence="3">The sequence shown here is derived from an EMBL/GenBank/DDBJ whole genome shotgun (WGS) entry which is preliminary data.</text>
</comment>
<dbReference type="PIRSF" id="PIRSF000097">
    <property type="entry name" value="AKR"/>
    <property type="match status" value="1"/>
</dbReference>